<proteinExistence type="predicted"/>
<protein>
    <recommendedName>
        <fullName evidence="1">HEPN AbiU2-like domain-containing protein</fullName>
    </recommendedName>
</protein>
<sequence length="215" mass="24488">MKALIQANYEERLSRYATLLHGTEPPGLAAKLGVYAQLLRQHEIHGDRLWTIEPILYPLMLSAETDLHLAVARLLEDPRRAEGSVFAFLEFCRKNRENIAWKAGTPPADVLDAQVAALESHRPTIAAIMGRRDRFFAHLDKKYFLDPGRIYEDYPLEGSAVIALANAVIAVISEHQWKLREHANFHFAEFFEIGVDNMVRNLEAGRRQNYPGQLD</sequence>
<accession>A0A081RHX5</accession>
<comment type="caution">
    <text evidence="2">The sequence shown here is derived from an EMBL/GenBank/DDBJ whole genome shotgun (WGS) entry which is preliminary data.</text>
</comment>
<dbReference type="eggNOG" id="ENOG5033FE2">
    <property type="taxonomic scope" value="Bacteria"/>
</dbReference>
<name>A0A081RHX5_SPHCR</name>
<reference evidence="2 3" key="1">
    <citation type="submission" date="2014-02" db="EMBL/GenBank/DDBJ databases">
        <title>Whole genome sequence of Sphingobium chlorophenolicum NBRC 16172.</title>
        <authorList>
            <person name="Gan H.M."/>
            <person name="Gan H.Y."/>
            <person name="Chew T.H."/>
            <person name="Savka M.A."/>
        </authorList>
    </citation>
    <scope>NUCLEOTIDE SEQUENCE [LARGE SCALE GENOMIC DNA]</scope>
    <source>
        <strain evidence="2 3">NBRC 16172</strain>
    </source>
</reference>
<dbReference type="Pfam" id="PF18734">
    <property type="entry name" value="HEPN_AbiU2"/>
    <property type="match status" value="1"/>
</dbReference>
<evidence type="ECO:0000313" key="2">
    <source>
        <dbReference type="EMBL" id="KEQ54798.1"/>
    </source>
</evidence>
<organism evidence="2 3">
    <name type="scientific">Sphingobium chlorophenolicum</name>
    <dbReference type="NCBI Taxonomy" id="46429"/>
    <lineage>
        <taxon>Bacteria</taxon>
        <taxon>Pseudomonadati</taxon>
        <taxon>Pseudomonadota</taxon>
        <taxon>Alphaproteobacteria</taxon>
        <taxon>Sphingomonadales</taxon>
        <taxon>Sphingomonadaceae</taxon>
        <taxon>Sphingobium</taxon>
    </lineage>
</organism>
<dbReference type="RefSeq" id="WP_234703100.1">
    <property type="nucleotide sequence ID" value="NZ_JFHR01000007.1"/>
</dbReference>
<dbReference type="AlphaFoldDB" id="A0A081RHX5"/>
<dbReference type="PATRIC" id="fig|46429.4.peg.988"/>
<evidence type="ECO:0000313" key="3">
    <source>
        <dbReference type="Proteomes" id="UP000028411"/>
    </source>
</evidence>
<dbReference type="InterPro" id="IPR040704">
    <property type="entry name" value="HEPN_AbiU2"/>
</dbReference>
<dbReference type="Proteomes" id="UP000028411">
    <property type="component" value="Unassembled WGS sequence"/>
</dbReference>
<feature type="domain" description="HEPN AbiU2-like" evidence="1">
    <location>
        <begin position="65"/>
        <end position="182"/>
    </location>
</feature>
<evidence type="ECO:0000259" key="1">
    <source>
        <dbReference type="Pfam" id="PF18734"/>
    </source>
</evidence>
<dbReference type="EMBL" id="JFHR01000007">
    <property type="protein sequence ID" value="KEQ54798.1"/>
    <property type="molecule type" value="Genomic_DNA"/>
</dbReference>
<gene>
    <name evidence="2" type="ORF">BV95_01027</name>
</gene>